<dbReference type="SUPFAM" id="SSF58104">
    <property type="entry name" value="Methyl-accepting chemotaxis protein (MCP) signaling domain"/>
    <property type="match status" value="2"/>
</dbReference>
<feature type="domain" description="HAMP" evidence="3">
    <location>
        <begin position="392"/>
        <end position="435"/>
    </location>
</feature>
<dbReference type="SMART" id="SM00304">
    <property type="entry name" value="HAMP"/>
    <property type="match status" value="8"/>
</dbReference>
<dbReference type="GO" id="GO:0000160">
    <property type="term" value="P:phosphorelay signal transduction system"/>
    <property type="evidence" value="ECO:0007669"/>
    <property type="project" value="UniProtKB-KW"/>
</dbReference>
<dbReference type="Proteomes" id="UP000620124">
    <property type="component" value="Unassembled WGS sequence"/>
</dbReference>
<feature type="domain" description="HAMP" evidence="3">
    <location>
        <begin position="216"/>
        <end position="268"/>
    </location>
</feature>
<dbReference type="PANTHER" id="PTHR45339:SF1">
    <property type="entry name" value="HYBRID SIGNAL TRANSDUCTION HISTIDINE KINASE J"/>
    <property type="match status" value="1"/>
</dbReference>
<evidence type="ECO:0000313" key="4">
    <source>
        <dbReference type="EMBL" id="KAF7356399.1"/>
    </source>
</evidence>
<keyword evidence="2" id="KW-0902">Two-component regulatory system</keyword>
<evidence type="ECO:0000256" key="2">
    <source>
        <dbReference type="ARBA" id="ARBA00023012"/>
    </source>
</evidence>
<evidence type="ECO:0000259" key="3">
    <source>
        <dbReference type="PROSITE" id="PS50885"/>
    </source>
</evidence>
<dbReference type="Pfam" id="PF18947">
    <property type="entry name" value="HAMP_2"/>
    <property type="match status" value="1"/>
</dbReference>
<proteinExistence type="predicted"/>
<dbReference type="OrthoDB" id="10266508at2759"/>
<reference evidence="4" key="1">
    <citation type="submission" date="2020-05" db="EMBL/GenBank/DDBJ databases">
        <title>Mycena genomes resolve the evolution of fungal bioluminescence.</title>
        <authorList>
            <person name="Tsai I.J."/>
        </authorList>
    </citation>
    <scope>NUCLEOTIDE SEQUENCE</scope>
    <source>
        <strain evidence="4">CCC161011</strain>
    </source>
</reference>
<evidence type="ECO:0000256" key="1">
    <source>
        <dbReference type="ARBA" id="ARBA00022553"/>
    </source>
</evidence>
<comment type="caution">
    <text evidence="4">The sequence shown here is derived from an EMBL/GenBank/DDBJ whole genome shotgun (WGS) entry which is preliminary data.</text>
</comment>
<organism evidence="4 5">
    <name type="scientific">Mycena venus</name>
    <dbReference type="NCBI Taxonomy" id="2733690"/>
    <lineage>
        <taxon>Eukaryota</taxon>
        <taxon>Fungi</taxon>
        <taxon>Dikarya</taxon>
        <taxon>Basidiomycota</taxon>
        <taxon>Agaricomycotina</taxon>
        <taxon>Agaricomycetes</taxon>
        <taxon>Agaricomycetidae</taxon>
        <taxon>Agaricales</taxon>
        <taxon>Marasmiineae</taxon>
        <taxon>Mycenaceae</taxon>
        <taxon>Mycena</taxon>
    </lineage>
</organism>
<dbReference type="CDD" id="cd06225">
    <property type="entry name" value="HAMP"/>
    <property type="match status" value="1"/>
</dbReference>
<keyword evidence="5" id="KW-1185">Reference proteome</keyword>
<accession>A0A8H6YCC6</accession>
<gene>
    <name evidence="4" type="ORF">MVEN_00972500</name>
</gene>
<dbReference type="Gene3D" id="1.20.120.1530">
    <property type="match status" value="4"/>
</dbReference>
<keyword evidence="1" id="KW-0597">Phosphoprotein</keyword>
<feature type="domain" description="HAMP" evidence="3">
    <location>
        <begin position="69"/>
        <end position="121"/>
    </location>
</feature>
<evidence type="ECO:0000313" key="5">
    <source>
        <dbReference type="Proteomes" id="UP000620124"/>
    </source>
</evidence>
<dbReference type="InterPro" id="IPR003660">
    <property type="entry name" value="HAMP_dom"/>
</dbReference>
<sequence length="862" mass="94194">MKPHVILSIDQHMLDLKVMISEMVERLSNFSSEVTCITLEVGTYRKLSEVEGVQGTWKDLTDNANKMTSNLTNQMRSISLVTKAVAHGNLEKTIDVDISGEMLDFKVTIKEMVAHLGNFSCEVTLIALEVPSISDVTKAVVYGDLCKKINVDVSGEMLNLKVTINKMVENLNDFSSEVTQVTLEVGTEGRLGSQTKVEGAQGIWKDLTDNVNRMVSNLTNQVHSMSLMTKAIVYGDLNKKINVNTSGKMLDLKVTINEMVAHLGNFSREVTRVVFEVGTEGKLSGQAEVEGVQGTWKDLTNNVNKMASNLTNQVCSLSLVMKAVMHRDLEKTIDVDVSGKMLDLKVTINEIAERLKNFSSEARVEGVQGTWKDLTTNVNTMVSKLTGQVCSISLVTKAVALGDLGQKVDVDVKGEMLDLKNTLNTMVLQLNILASEVTCIALEVRTEGKLGGQGLVKGVQGTWKDLTKNVDKMALNTTDQVWTISDIATAVAHGDLTKKVKTLDLKSTINNMVSQFSIFASEITRVALEVGTEGKLGGQAKVEGVQGTWEALTDNVNKMAMNLTGQKVDADVKGEMLNLKNTINGMVTQLHTLPSEITRVNIEVGTEGKLGGQAMVKGMTGMWKIRSIAQVTKAVAGSDLTKQVLLVAHREILDLKNTINGMTMLLSQFAAEVTEVTREVGTEGKLSGTDDLRRHEHCRQRRFDWKIAGLSISGEMLCLVNTINDMIDQLAIFASKIKKVALEVGTKGNMGVQAEVGNVPSVFENPAPTSANQGLALSSTSTSNSPANANTFDRFTVDSNPWLLRVWRHLLLHLPSWRAWSISPACPGNSRPRITDQQFIDDVFDGSHRHGNSLNDRACMRS</sequence>
<dbReference type="GO" id="GO:0016020">
    <property type="term" value="C:membrane"/>
    <property type="evidence" value="ECO:0007669"/>
    <property type="project" value="InterPro"/>
</dbReference>
<name>A0A8H6YCC6_9AGAR</name>
<protein>
    <recommendedName>
        <fullName evidence="3">HAMP domain-containing protein</fullName>
    </recommendedName>
</protein>
<dbReference type="PANTHER" id="PTHR45339">
    <property type="entry name" value="HYBRID SIGNAL TRANSDUCTION HISTIDINE KINASE J"/>
    <property type="match status" value="1"/>
</dbReference>
<dbReference type="EMBL" id="JACAZI010000007">
    <property type="protein sequence ID" value="KAF7356399.1"/>
    <property type="molecule type" value="Genomic_DNA"/>
</dbReference>
<dbReference type="PROSITE" id="PS50885">
    <property type="entry name" value="HAMP"/>
    <property type="match status" value="4"/>
</dbReference>
<feature type="domain" description="HAMP" evidence="3">
    <location>
        <begin position="625"/>
        <end position="671"/>
    </location>
</feature>
<dbReference type="AlphaFoldDB" id="A0A8H6YCC6"/>